<name>A0ACC0JMR4_CHOFU</name>
<protein>
    <submittedName>
        <fullName evidence="1">Uncharacterized protein</fullName>
    </submittedName>
</protein>
<proteinExistence type="predicted"/>
<organism evidence="1 2">
    <name type="scientific">Choristoneura fumiferana</name>
    <name type="common">Spruce budworm moth</name>
    <name type="synonym">Archips fumiferana</name>
    <dbReference type="NCBI Taxonomy" id="7141"/>
    <lineage>
        <taxon>Eukaryota</taxon>
        <taxon>Metazoa</taxon>
        <taxon>Ecdysozoa</taxon>
        <taxon>Arthropoda</taxon>
        <taxon>Hexapoda</taxon>
        <taxon>Insecta</taxon>
        <taxon>Pterygota</taxon>
        <taxon>Neoptera</taxon>
        <taxon>Endopterygota</taxon>
        <taxon>Lepidoptera</taxon>
        <taxon>Glossata</taxon>
        <taxon>Ditrysia</taxon>
        <taxon>Tortricoidea</taxon>
        <taxon>Tortricidae</taxon>
        <taxon>Tortricinae</taxon>
        <taxon>Choristoneura</taxon>
    </lineage>
</organism>
<comment type="caution">
    <text evidence="1">The sequence shown here is derived from an EMBL/GenBank/DDBJ whole genome shotgun (WGS) entry which is preliminary data.</text>
</comment>
<gene>
    <name evidence="1" type="ORF">MSG28_007216</name>
</gene>
<accession>A0ACC0JMR4</accession>
<dbReference type="Proteomes" id="UP001064048">
    <property type="component" value="Chromosome 11"/>
</dbReference>
<dbReference type="EMBL" id="CM046111">
    <property type="protein sequence ID" value="KAI8425471.1"/>
    <property type="molecule type" value="Genomic_DNA"/>
</dbReference>
<reference evidence="1 2" key="1">
    <citation type="journal article" date="2022" name="Genome Biol. Evol.">
        <title>The Spruce Budworm Genome: Reconstructing the Evolutionary History of Antifreeze Proteins.</title>
        <authorList>
            <person name="Beliveau C."/>
            <person name="Gagne P."/>
            <person name="Picq S."/>
            <person name="Vernygora O."/>
            <person name="Keeling C.I."/>
            <person name="Pinkney K."/>
            <person name="Doucet D."/>
            <person name="Wen F."/>
            <person name="Johnston J.S."/>
            <person name="Maaroufi H."/>
            <person name="Boyle B."/>
            <person name="Laroche J."/>
            <person name="Dewar K."/>
            <person name="Juretic N."/>
            <person name="Blackburn G."/>
            <person name="Nisole A."/>
            <person name="Brunet B."/>
            <person name="Brandao M."/>
            <person name="Lumley L."/>
            <person name="Duan J."/>
            <person name="Quan G."/>
            <person name="Lucarotti C.J."/>
            <person name="Roe A.D."/>
            <person name="Sperling F.A.H."/>
            <person name="Levesque R.C."/>
            <person name="Cusson M."/>
        </authorList>
    </citation>
    <scope>NUCLEOTIDE SEQUENCE [LARGE SCALE GENOMIC DNA]</scope>
    <source>
        <strain evidence="1">Glfc:IPQL:Cfum</strain>
    </source>
</reference>
<evidence type="ECO:0000313" key="2">
    <source>
        <dbReference type="Proteomes" id="UP001064048"/>
    </source>
</evidence>
<keyword evidence="2" id="KW-1185">Reference proteome</keyword>
<sequence>MWADRLLDGPMTLWRQQDRSGRERQIVDLDGERLERRMPNGGRKRAEEEEEEKLSRKKNDGKRPDAKTLMPWEMGRPLVWDATCVDTLAPSHLPSTANRAAADSAECLKRRKYVGISSAYIFEPSRTPLRDRGLDSRSESFLMQKALSPFNAERASVEPTRRCCCLDQLLEVLREERRQQRPQAVQDVSPRCCQNRHDQQHPHAYEGFLVYGPAPDPRPPSGTCLTASEETIGYRLFSRSRNEQKI</sequence>
<evidence type="ECO:0000313" key="1">
    <source>
        <dbReference type="EMBL" id="KAI8425471.1"/>
    </source>
</evidence>